<dbReference type="InterPro" id="IPR013783">
    <property type="entry name" value="Ig-like_fold"/>
</dbReference>
<dbReference type="Gene3D" id="3.40.50.12090">
    <property type="match status" value="1"/>
</dbReference>
<evidence type="ECO:0000313" key="3">
    <source>
        <dbReference type="Proteomes" id="UP001501195"/>
    </source>
</evidence>
<dbReference type="RefSeq" id="WP_345712731.1">
    <property type="nucleotide sequence ID" value="NZ_BAABIL010000349.1"/>
</dbReference>
<proteinExistence type="predicted"/>
<dbReference type="InterPro" id="IPR014755">
    <property type="entry name" value="Cu-Rt/internalin_Ig-like"/>
</dbReference>
<dbReference type="EMBL" id="BAABIL010000349">
    <property type="protein sequence ID" value="GAA4983096.1"/>
    <property type="molecule type" value="Genomic_DNA"/>
</dbReference>
<keyword evidence="3" id="KW-1185">Reference proteome</keyword>
<comment type="caution">
    <text evidence="2">The sequence shown here is derived from an EMBL/GenBank/DDBJ whole genome shotgun (WGS) entry which is preliminary data.</text>
</comment>
<sequence length="886" mass="87715">MTAATSRLRRRGIGAGVAALVGLTTVGFSAGAAVAAPGFDLARLGGENRFATAVQAASAFDDTTSVVLANAFSNVDALTAASLGLPVLLTRDNITPEETLEALDTLGVENITLVGGETVITAEQEDALAAEGYTVTRLAGANRYATAAEIAGEAAADAPYVFVASGTGIPDALAASPAAAATGSPILLVRPDGVPAETAAALEAFGDAEVVVLGGQNAVPQAIADEVGATARAEGPNRFATAASFADWSVEEGIFDGSTAGIALGVNATSTLGLNDLADALVAGPVLGLAGGPLLLSRSATDLGEETAGWFEANAETLTSEGFVFGGENVVSAEVVTGAVEAGGGGEPDSNQAFAVTPAEAATAALSTSALDNTGRRTYTVSGITSTTVDIALLPAEDVTVSPAGSAAFASGTFIADSLGVSIELVNGAGNLPAASTQGDAHVNDVTVTDGEVSFAIDAYTADAVVPVVFDDANDNNALDLNNGLPTEAFGVGGATTYVPAEAADNATATTASITAFDTTADYLVVGGATYYYDDNDTFRVAGTATSLPAFEALLSTTDAVTIAYRNAPENASTFNITTDVVPAADDVTATVSEPSDDVYNVALTWTASEQGDVRYTVRRTISGGSPVTLATGLTTTSYADADVADGTYTYSVIATSATSGTASSAATSASVVIPPVNTAPAVLVNGAVVDVNSGAVTATSGDIWNFHFSEPVQVASGAAIQLTGGSGPIVESGINGTFTLNAARDVLTVSLTADVAGTPGYPAVVNAISGITDAEGAALTITDDTSLEANGPEIVTTDAESGDTTFTVTFNEPVLEASAENVANYAYVSGTGVTPAAPTSAVLGPDGRTVTLTVGTAIAAGATVNPAGVVDTDGQASTQSAFPLI</sequence>
<accession>A0ABP9HZ79</accession>
<gene>
    <name evidence="2" type="ORF">GCM10023225_23280</name>
</gene>
<dbReference type="Gene3D" id="2.60.40.1220">
    <property type="match status" value="1"/>
</dbReference>
<dbReference type="PANTHER" id="PTHR30032:SF8">
    <property type="entry name" value="GERMINATION-SPECIFIC N-ACETYLMURAMOYL-L-ALANINE AMIDASE"/>
    <property type="match status" value="1"/>
</dbReference>
<dbReference type="Proteomes" id="UP001501195">
    <property type="component" value="Unassembled WGS sequence"/>
</dbReference>
<dbReference type="Pfam" id="PF04122">
    <property type="entry name" value="CW_binding_2"/>
    <property type="match status" value="3"/>
</dbReference>
<reference evidence="3" key="1">
    <citation type="journal article" date="2019" name="Int. J. Syst. Evol. Microbiol.">
        <title>The Global Catalogue of Microorganisms (GCM) 10K type strain sequencing project: providing services to taxonomists for standard genome sequencing and annotation.</title>
        <authorList>
            <consortium name="The Broad Institute Genomics Platform"/>
            <consortium name="The Broad Institute Genome Sequencing Center for Infectious Disease"/>
            <person name="Wu L."/>
            <person name="Ma J."/>
        </authorList>
    </citation>
    <scope>NUCLEOTIDE SEQUENCE [LARGE SCALE GENOMIC DNA]</scope>
    <source>
        <strain evidence="3">JCM 18126</strain>
    </source>
</reference>
<name>A0ABP9HZ79_9ACTN</name>
<evidence type="ECO:0000313" key="2">
    <source>
        <dbReference type="EMBL" id="GAA4983096.1"/>
    </source>
</evidence>
<evidence type="ECO:0000256" key="1">
    <source>
        <dbReference type="ARBA" id="ARBA00022729"/>
    </source>
</evidence>
<protein>
    <recommendedName>
        <fullName evidence="4">Cell wall binding repeat protein</fullName>
    </recommendedName>
</protein>
<keyword evidence="1" id="KW-0732">Signal</keyword>
<organism evidence="2 3">
    <name type="scientific">Kineococcus glutinatus</name>
    <dbReference type="NCBI Taxonomy" id="1070872"/>
    <lineage>
        <taxon>Bacteria</taxon>
        <taxon>Bacillati</taxon>
        <taxon>Actinomycetota</taxon>
        <taxon>Actinomycetes</taxon>
        <taxon>Kineosporiales</taxon>
        <taxon>Kineosporiaceae</taxon>
        <taxon>Kineococcus</taxon>
    </lineage>
</organism>
<dbReference type="InterPro" id="IPR007253">
    <property type="entry name" value="Cell_wall-bd_2"/>
</dbReference>
<evidence type="ECO:0008006" key="4">
    <source>
        <dbReference type="Google" id="ProtNLM"/>
    </source>
</evidence>
<dbReference type="PANTHER" id="PTHR30032">
    <property type="entry name" value="N-ACETYLMURAMOYL-L-ALANINE AMIDASE-RELATED"/>
    <property type="match status" value="1"/>
</dbReference>
<dbReference type="InterPro" id="IPR051922">
    <property type="entry name" value="Bact_Sporulation_Assoc"/>
</dbReference>
<dbReference type="Gene3D" id="2.60.40.10">
    <property type="entry name" value="Immunoglobulins"/>
    <property type="match status" value="1"/>
</dbReference>